<dbReference type="Proteomes" id="UP000245051">
    <property type="component" value="Chromosome"/>
</dbReference>
<feature type="compositionally biased region" description="Polar residues" evidence="5">
    <location>
        <begin position="222"/>
        <end position="237"/>
    </location>
</feature>
<dbReference type="InterPro" id="IPR050109">
    <property type="entry name" value="HTH-type_TetR-like_transc_reg"/>
</dbReference>
<evidence type="ECO:0000313" key="7">
    <source>
        <dbReference type="EMBL" id="AWK12553.1"/>
    </source>
</evidence>
<accession>A0ABN5KSF1</accession>
<dbReference type="PANTHER" id="PTHR30055">
    <property type="entry name" value="HTH-TYPE TRANSCRIPTIONAL REGULATOR RUTR"/>
    <property type="match status" value="1"/>
</dbReference>
<protein>
    <submittedName>
        <fullName evidence="7">TetR family transcriptional regulator</fullName>
    </submittedName>
</protein>
<dbReference type="SUPFAM" id="SSF46689">
    <property type="entry name" value="Homeodomain-like"/>
    <property type="match status" value="1"/>
</dbReference>
<evidence type="ECO:0000256" key="5">
    <source>
        <dbReference type="SAM" id="MobiDB-lite"/>
    </source>
</evidence>
<evidence type="ECO:0000256" key="4">
    <source>
        <dbReference type="PROSITE-ProRule" id="PRU00335"/>
    </source>
</evidence>
<dbReference type="EMBL" id="CP029254">
    <property type="protein sequence ID" value="AWK12553.1"/>
    <property type="molecule type" value="Genomic_DNA"/>
</dbReference>
<feature type="domain" description="HTH tetR-type" evidence="6">
    <location>
        <begin position="16"/>
        <end position="76"/>
    </location>
</feature>
<keyword evidence="1" id="KW-0805">Transcription regulation</keyword>
<keyword evidence="3" id="KW-0804">Transcription</keyword>
<feature type="region of interest" description="Disordered" evidence="5">
    <location>
        <begin position="211"/>
        <end position="237"/>
    </location>
</feature>
<proteinExistence type="predicted"/>
<dbReference type="SUPFAM" id="SSF48498">
    <property type="entry name" value="Tetracyclin repressor-like, C-terminal domain"/>
    <property type="match status" value="1"/>
</dbReference>
<evidence type="ECO:0000313" key="8">
    <source>
        <dbReference type="Proteomes" id="UP000245051"/>
    </source>
</evidence>
<keyword evidence="8" id="KW-1185">Reference proteome</keyword>
<name>A0ABN5KSF1_9ACTN</name>
<dbReference type="RefSeq" id="WP_109297382.1">
    <property type="nucleotide sequence ID" value="NZ_CP029254.1"/>
</dbReference>
<dbReference type="PROSITE" id="PS50977">
    <property type="entry name" value="HTH_TETR_2"/>
    <property type="match status" value="1"/>
</dbReference>
<evidence type="ECO:0000256" key="2">
    <source>
        <dbReference type="ARBA" id="ARBA00023125"/>
    </source>
</evidence>
<sequence>MTGAGGRKRARPGEGARLRTELLAAAERILDADGEEAVTVRGVAAAVGVTTPSVYLHFASRLELLHAVCLGVWDELGRCMSDAASDVDDPFSALHRRCATYIAFGLEHPLRYSLVMNGRATEASRQVAADCFRYLAEAVEPCVAAGALRGDVAELTRAICAGLHGSVALLAQQPPETWPRDLDAYATNTASLVAFGAAALGRLPDTSATPDSGTLAGLFTTPPATGTASGRPGSSTP</sequence>
<reference evidence="7 8" key="1">
    <citation type="submission" date="2018-05" db="EMBL/GenBank/DDBJ databases">
        <title>Complete genome sequence of the Type Strain of Streptomyces spongiicola HNM0071, the producer of staurosporine.</title>
        <authorList>
            <person name="Zhou S."/>
            <person name="Huang X."/>
        </authorList>
    </citation>
    <scope>NUCLEOTIDE SEQUENCE [LARGE SCALE GENOMIC DNA]</scope>
    <source>
        <strain evidence="7 8">HNM0071</strain>
    </source>
</reference>
<dbReference type="Pfam" id="PF00440">
    <property type="entry name" value="TetR_N"/>
    <property type="match status" value="1"/>
</dbReference>
<feature type="DNA-binding region" description="H-T-H motif" evidence="4">
    <location>
        <begin position="39"/>
        <end position="58"/>
    </location>
</feature>
<dbReference type="Pfam" id="PF13305">
    <property type="entry name" value="TetR_C_33"/>
    <property type="match status" value="1"/>
</dbReference>
<evidence type="ECO:0000256" key="1">
    <source>
        <dbReference type="ARBA" id="ARBA00023015"/>
    </source>
</evidence>
<evidence type="ECO:0000256" key="3">
    <source>
        <dbReference type="ARBA" id="ARBA00023163"/>
    </source>
</evidence>
<evidence type="ECO:0000259" key="6">
    <source>
        <dbReference type="PROSITE" id="PS50977"/>
    </source>
</evidence>
<dbReference type="InterPro" id="IPR001647">
    <property type="entry name" value="HTH_TetR"/>
</dbReference>
<gene>
    <name evidence="7" type="ORF">DDQ41_30625</name>
</gene>
<dbReference type="Gene3D" id="1.10.357.10">
    <property type="entry name" value="Tetracycline Repressor, domain 2"/>
    <property type="match status" value="1"/>
</dbReference>
<dbReference type="InterPro" id="IPR025996">
    <property type="entry name" value="MT1864/Rv1816-like_C"/>
</dbReference>
<keyword evidence="2 4" id="KW-0238">DNA-binding</keyword>
<dbReference type="PANTHER" id="PTHR30055:SF234">
    <property type="entry name" value="HTH-TYPE TRANSCRIPTIONAL REGULATOR BETI"/>
    <property type="match status" value="1"/>
</dbReference>
<dbReference type="PRINTS" id="PR00455">
    <property type="entry name" value="HTHTETR"/>
</dbReference>
<dbReference type="InterPro" id="IPR009057">
    <property type="entry name" value="Homeodomain-like_sf"/>
</dbReference>
<organism evidence="7 8">
    <name type="scientific">Streptomyces spongiicola</name>
    <dbReference type="NCBI Taxonomy" id="1690221"/>
    <lineage>
        <taxon>Bacteria</taxon>
        <taxon>Bacillati</taxon>
        <taxon>Actinomycetota</taxon>
        <taxon>Actinomycetes</taxon>
        <taxon>Kitasatosporales</taxon>
        <taxon>Streptomycetaceae</taxon>
        <taxon>Streptomyces</taxon>
    </lineage>
</organism>
<dbReference type="InterPro" id="IPR036271">
    <property type="entry name" value="Tet_transcr_reg_TetR-rel_C_sf"/>
</dbReference>